<dbReference type="PANTHER" id="PTHR38567:SF1">
    <property type="entry name" value="DUF4291 DOMAIN-CONTAINING PROTEIN"/>
    <property type="match status" value="1"/>
</dbReference>
<dbReference type="EMBL" id="CAJPWZ010002059">
    <property type="protein sequence ID" value="CAG2230329.1"/>
    <property type="molecule type" value="Genomic_DNA"/>
</dbReference>
<dbReference type="Pfam" id="PF14124">
    <property type="entry name" value="DUF4291"/>
    <property type="match status" value="1"/>
</dbReference>
<accession>A0A8S3TNA8</accession>
<sequence>MTLEKQTEDTEIEKSDMACSINYSQCLVPKGIDIAKYILQRDSWPREGKHILSQYDDRSVIVYQAFNPAIAKYAVQNSKNNQQRVLAVRISRHGFEKILANAFTVKFQREQKLQTDEISVRLQWDPDHSPTYDKLPRKAIQLGLKGEILKTYGTVWIQSITDITDFVKSQKKVLDREGQKDLTTPKERVYNVLDCNTCSRIDLDVFEEWQCRNFGIHSIVKKAEDAAQVNIIL</sequence>
<protein>
    <submittedName>
        <fullName evidence="1">Uncharacterized protein</fullName>
    </submittedName>
</protein>
<dbReference type="AlphaFoldDB" id="A0A8S3TNA8"/>
<dbReference type="Proteomes" id="UP000683360">
    <property type="component" value="Unassembled WGS sequence"/>
</dbReference>
<dbReference type="OrthoDB" id="413653at2759"/>
<dbReference type="PANTHER" id="PTHR38567">
    <property type="entry name" value="DUF4291 DOMAIN-CONTAINING PROTEIN"/>
    <property type="match status" value="1"/>
</dbReference>
<keyword evidence="2" id="KW-1185">Reference proteome</keyword>
<reference evidence="1" key="1">
    <citation type="submission" date="2021-03" db="EMBL/GenBank/DDBJ databases">
        <authorList>
            <person name="Bekaert M."/>
        </authorList>
    </citation>
    <scope>NUCLEOTIDE SEQUENCE</scope>
</reference>
<evidence type="ECO:0000313" key="1">
    <source>
        <dbReference type="EMBL" id="CAG2230329.1"/>
    </source>
</evidence>
<dbReference type="InterPro" id="IPR025633">
    <property type="entry name" value="DUF4291"/>
</dbReference>
<organism evidence="1 2">
    <name type="scientific">Mytilus edulis</name>
    <name type="common">Blue mussel</name>
    <dbReference type="NCBI Taxonomy" id="6550"/>
    <lineage>
        <taxon>Eukaryota</taxon>
        <taxon>Metazoa</taxon>
        <taxon>Spiralia</taxon>
        <taxon>Lophotrochozoa</taxon>
        <taxon>Mollusca</taxon>
        <taxon>Bivalvia</taxon>
        <taxon>Autobranchia</taxon>
        <taxon>Pteriomorphia</taxon>
        <taxon>Mytilida</taxon>
        <taxon>Mytiloidea</taxon>
        <taxon>Mytilidae</taxon>
        <taxon>Mytilinae</taxon>
        <taxon>Mytilus</taxon>
    </lineage>
</organism>
<comment type="caution">
    <text evidence="1">The sequence shown here is derived from an EMBL/GenBank/DDBJ whole genome shotgun (WGS) entry which is preliminary data.</text>
</comment>
<name>A0A8S3TNA8_MYTED</name>
<evidence type="ECO:0000313" key="2">
    <source>
        <dbReference type="Proteomes" id="UP000683360"/>
    </source>
</evidence>
<proteinExistence type="predicted"/>
<gene>
    <name evidence="1" type="ORF">MEDL_43178</name>
</gene>